<dbReference type="PANTHER" id="PTHR10534:SF2">
    <property type="entry name" value="PYRIDOXAL KINASE"/>
    <property type="match status" value="1"/>
</dbReference>
<dbReference type="InterPro" id="IPR029056">
    <property type="entry name" value="Ribokinase-like"/>
</dbReference>
<proteinExistence type="predicted"/>
<reference evidence="7 8" key="1">
    <citation type="submission" date="2016-10" db="EMBL/GenBank/DDBJ databases">
        <authorList>
            <person name="de Groot N.N."/>
        </authorList>
    </citation>
    <scope>NUCLEOTIDE SEQUENCE [LARGE SCALE GENOMIC DNA]</scope>
    <source>
        <strain evidence="7 8">DSM 12272</strain>
    </source>
</reference>
<dbReference type="InterPro" id="IPR004625">
    <property type="entry name" value="PyrdxlKinase"/>
</dbReference>
<gene>
    <name evidence="7" type="ORF">SAMN04488529_101759</name>
</gene>
<evidence type="ECO:0000259" key="6">
    <source>
        <dbReference type="Pfam" id="PF08543"/>
    </source>
</evidence>
<dbReference type="Pfam" id="PF08543">
    <property type="entry name" value="Phos_pyr_kin"/>
    <property type="match status" value="1"/>
</dbReference>
<dbReference type="GO" id="GO:0008478">
    <property type="term" value="F:pyridoxal kinase activity"/>
    <property type="evidence" value="ECO:0007669"/>
    <property type="project" value="UniProtKB-EC"/>
</dbReference>
<keyword evidence="8" id="KW-1185">Reference proteome</keyword>
<evidence type="ECO:0000313" key="8">
    <source>
        <dbReference type="Proteomes" id="UP000198597"/>
    </source>
</evidence>
<evidence type="ECO:0000256" key="3">
    <source>
        <dbReference type="ARBA" id="ARBA00022741"/>
    </source>
</evidence>
<dbReference type="InterPro" id="IPR013749">
    <property type="entry name" value="PM/HMP-P_kinase-1"/>
</dbReference>
<keyword evidence="2" id="KW-0808">Transferase</keyword>
<dbReference type="GO" id="GO:0009443">
    <property type="term" value="P:pyridoxal 5'-phosphate salvage"/>
    <property type="evidence" value="ECO:0007669"/>
    <property type="project" value="InterPro"/>
</dbReference>
<keyword evidence="4 7" id="KW-0418">Kinase</keyword>
<protein>
    <recommendedName>
        <fullName evidence="1">pyridoxal kinase</fullName>
        <ecNumber evidence="1">2.7.1.35</ecNumber>
    </recommendedName>
</protein>
<keyword evidence="5" id="KW-0067">ATP-binding</keyword>
<dbReference type="AlphaFoldDB" id="A0A1H0NAM2"/>
<dbReference type="SUPFAM" id="SSF53613">
    <property type="entry name" value="Ribokinase-like"/>
    <property type="match status" value="1"/>
</dbReference>
<dbReference type="RefSeq" id="WP_242873924.1">
    <property type="nucleotide sequence ID" value="NZ_FNJM01000001.1"/>
</dbReference>
<evidence type="ECO:0000256" key="1">
    <source>
        <dbReference type="ARBA" id="ARBA00012104"/>
    </source>
</evidence>
<feature type="domain" description="Pyridoxamine kinase/Phosphomethylpyrimidine kinase" evidence="6">
    <location>
        <begin position="29"/>
        <end position="256"/>
    </location>
</feature>
<dbReference type="NCBIfam" id="NF005491">
    <property type="entry name" value="PRK07105.1"/>
    <property type="match status" value="1"/>
</dbReference>
<name>A0A1H0NAM2_9CLOT</name>
<dbReference type="EMBL" id="FNJM01000001">
    <property type="protein sequence ID" value="SDO89711.1"/>
    <property type="molecule type" value="Genomic_DNA"/>
</dbReference>
<evidence type="ECO:0000256" key="5">
    <source>
        <dbReference type="ARBA" id="ARBA00022840"/>
    </source>
</evidence>
<organism evidence="7 8">
    <name type="scientific">Clostridium gasigenes</name>
    <dbReference type="NCBI Taxonomy" id="94869"/>
    <lineage>
        <taxon>Bacteria</taxon>
        <taxon>Bacillati</taxon>
        <taxon>Bacillota</taxon>
        <taxon>Clostridia</taxon>
        <taxon>Eubacteriales</taxon>
        <taxon>Clostridiaceae</taxon>
        <taxon>Clostridium</taxon>
    </lineage>
</organism>
<dbReference type="Gene3D" id="3.40.1190.20">
    <property type="match status" value="1"/>
</dbReference>
<dbReference type="Proteomes" id="UP000198597">
    <property type="component" value="Unassembled WGS sequence"/>
</dbReference>
<dbReference type="EC" id="2.7.1.35" evidence="1"/>
<keyword evidence="3" id="KW-0547">Nucleotide-binding</keyword>
<evidence type="ECO:0000313" key="7">
    <source>
        <dbReference type="EMBL" id="SDO89711.1"/>
    </source>
</evidence>
<dbReference type="GO" id="GO:0005524">
    <property type="term" value="F:ATP binding"/>
    <property type="evidence" value="ECO:0007669"/>
    <property type="project" value="UniProtKB-KW"/>
</dbReference>
<accession>A0A1H0NAM2</accession>
<dbReference type="GO" id="GO:0005829">
    <property type="term" value="C:cytosol"/>
    <property type="evidence" value="ECO:0007669"/>
    <property type="project" value="TreeGrafter"/>
</dbReference>
<dbReference type="STRING" id="94869.SAMN04488529_101759"/>
<evidence type="ECO:0000256" key="4">
    <source>
        <dbReference type="ARBA" id="ARBA00022777"/>
    </source>
</evidence>
<sequence length="280" mass="31651">MIEKIKKVATIQDMSGIGRSSLTVALPIISTLGVQCCPFPTAILSCQTNYPEFSFFDLTKEMNNYKNVWTKMNIGFDCIYSGFLGSEAQIDIVIDFFKSNNKALIMVDPVMGDNGIIYDTYTSNLCNRIKELVSYADIVTPNVTESFILTGEVYNEKQINLGFLEKLAKEISNMGPSKVIITGIIIDNEVCNLAYEKEKNEIFIIKNKYIKKYYCGTGDIFSSIVCGMLVRGFDFKVTIEKASEFIYNAIKYTSQFDTDPNEGVMFEVFLKELILINEQK</sequence>
<dbReference type="PANTHER" id="PTHR10534">
    <property type="entry name" value="PYRIDOXAL KINASE"/>
    <property type="match status" value="1"/>
</dbReference>
<evidence type="ECO:0000256" key="2">
    <source>
        <dbReference type="ARBA" id="ARBA00022679"/>
    </source>
</evidence>